<evidence type="ECO:0000256" key="3">
    <source>
        <dbReference type="SAM" id="MobiDB-lite"/>
    </source>
</evidence>
<dbReference type="EMBL" id="JAOYFB010000008">
    <property type="protein sequence ID" value="KAK4017572.1"/>
    <property type="molecule type" value="Genomic_DNA"/>
</dbReference>
<protein>
    <recommendedName>
        <fullName evidence="4">HTH CENPB-type domain-containing protein</fullName>
    </recommendedName>
</protein>
<evidence type="ECO:0000313" key="5">
    <source>
        <dbReference type="EMBL" id="KAK4017572.1"/>
    </source>
</evidence>
<accession>A0ABQ9ZXE9</accession>
<dbReference type="InterPro" id="IPR006600">
    <property type="entry name" value="HTH_CenpB_DNA-bd_dom"/>
</dbReference>
<dbReference type="Pfam" id="PF03221">
    <property type="entry name" value="HTH_Tnp_Tc5"/>
    <property type="match status" value="1"/>
</dbReference>
<keyword evidence="2" id="KW-0238">DNA-binding</keyword>
<name>A0ABQ9ZXE9_9CRUS</name>
<evidence type="ECO:0000256" key="1">
    <source>
        <dbReference type="ARBA" id="ARBA00004123"/>
    </source>
</evidence>
<dbReference type="SMART" id="SM00674">
    <property type="entry name" value="CENPB"/>
    <property type="match status" value="1"/>
</dbReference>
<dbReference type="Gene3D" id="1.10.10.60">
    <property type="entry name" value="Homeodomain-like"/>
    <property type="match status" value="1"/>
</dbReference>
<comment type="subcellular location">
    <subcellularLocation>
        <location evidence="1">Nucleus</location>
    </subcellularLocation>
</comment>
<reference evidence="5 6" key="1">
    <citation type="journal article" date="2023" name="Nucleic Acids Res.">
        <title>The hologenome of Daphnia magna reveals possible DNA methylation and microbiome-mediated evolution of the host genome.</title>
        <authorList>
            <person name="Chaturvedi A."/>
            <person name="Li X."/>
            <person name="Dhandapani V."/>
            <person name="Marshall H."/>
            <person name="Kissane S."/>
            <person name="Cuenca-Cambronero M."/>
            <person name="Asole G."/>
            <person name="Calvet F."/>
            <person name="Ruiz-Romero M."/>
            <person name="Marangio P."/>
            <person name="Guigo R."/>
            <person name="Rago D."/>
            <person name="Mirbahai L."/>
            <person name="Eastwood N."/>
            <person name="Colbourne J.K."/>
            <person name="Zhou J."/>
            <person name="Mallon E."/>
            <person name="Orsini L."/>
        </authorList>
    </citation>
    <scope>NUCLEOTIDE SEQUENCE [LARGE SCALE GENOMIC DNA]</scope>
    <source>
        <strain evidence="5">LRV0_1</strain>
    </source>
</reference>
<organism evidence="5 6">
    <name type="scientific">Daphnia magna</name>
    <dbReference type="NCBI Taxonomy" id="35525"/>
    <lineage>
        <taxon>Eukaryota</taxon>
        <taxon>Metazoa</taxon>
        <taxon>Ecdysozoa</taxon>
        <taxon>Arthropoda</taxon>
        <taxon>Crustacea</taxon>
        <taxon>Branchiopoda</taxon>
        <taxon>Diplostraca</taxon>
        <taxon>Cladocera</taxon>
        <taxon>Anomopoda</taxon>
        <taxon>Daphniidae</taxon>
        <taxon>Daphnia</taxon>
    </lineage>
</organism>
<dbReference type="PROSITE" id="PS51253">
    <property type="entry name" value="HTH_CENPB"/>
    <property type="match status" value="1"/>
</dbReference>
<gene>
    <name evidence="5" type="ORF">OUZ56_033078</name>
</gene>
<evidence type="ECO:0000313" key="6">
    <source>
        <dbReference type="Proteomes" id="UP001234178"/>
    </source>
</evidence>
<evidence type="ECO:0000256" key="2">
    <source>
        <dbReference type="ARBA" id="ARBA00023125"/>
    </source>
</evidence>
<feature type="domain" description="HTH CENPB-type" evidence="4">
    <location>
        <begin position="75"/>
        <end position="151"/>
    </location>
</feature>
<dbReference type="Proteomes" id="UP001234178">
    <property type="component" value="Unassembled WGS sequence"/>
</dbReference>
<feature type="region of interest" description="Disordered" evidence="3">
    <location>
        <begin position="1"/>
        <end position="20"/>
    </location>
</feature>
<keyword evidence="6" id="KW-1185">Reference proteome</keyword>
<sequence>MGKAKENLDSRNKTFSARQRDGFKVKRVRAPLTVKVKLKVIDMLKSGNSQPEPEVQKNQDEILKGVDSGDLKLSAKVTKNRSENKELDDAVYTWFTVMRNPKFRCKPLSISRAHIQARALREAEIRGVSGFSASDGWFRNWRRRYEVGASIRLYGEAGDVDTAAIEPVMRELRVPVDQL</sequence>
<comment type="caution">
    <text evidence="5">The sequence shown here is derived from an EMBL/GenBank/DDBJ whole genome shotgun (WGS) entry which is preliminary data.</text>
</comment>
<proteinExistence type="predicted"/>
<evidence type="ECO:0000259" key="4">
    <source>
        <dbReference type="PROSITE" id="PS51253"/>
    </source>
</evidence>
<dbReference type="InterPro" id="IPR009057">
    <property type="entry name" value="Homeodomain-like_sf"/>
</dbReference>
<dbReference type="SUPFAM" id="SSF46689">
    <property type="entry name" value="Homeodomain-like"/>
    <property type="match status" value="1"/>
</dbReference>